<dbReference type="PANTHER" id="PTHR31286:SF167">
    <property type="entry name" value="OS09G0268800 PROTEIN"/>
    <property type="match status" value="1"/>
</dbReference>
<name>A0AAV2DW69_9ROSI</name>
<dbReference type="InterPro" id="IPR040256">
    <property type="entry name" value="At4g02000-like"/>
</dbReference>
<organism evidence="2 3">
    <name type="scientific">Linum trigynum</name>
    <dbReference type="NCBI Taxonomy" id="586398"/>
    <lineage>
        <taxon>Eukaryota</taxon>
        <taxon>Viridiplantae</taxon>
        <taxon>Streptophyta</taxon>
        <taxon>Embryophyta</taxon>
        <taxon>Tracheophyta</taxon>
        <taxon>Spermatophyta</taxon>
        <taxon>Magnoliopsida</taxon>
        <taxon>eudicotyledons</taxon>
        <taxon>Gunneridae</taxon>
        <taxon>Pentapetalae</taxon>
        <taxon>rosids</taxon>
        <taxon>fabids</taxon>
        <taxon>Malpighiales</taxon>
        <taxon>Linaceae</taxon>
        <taxon>Linum</taxon>
    </lineage>
</organism>
<proteinExistence type="predicted"/>
<accession>A0AAV2DW69</accession>
<sequence>MEAAPLDPPLALTKAWNLRHTFHMTNKENQLYGFLFLDQQDRDKVLRGGPWHYDNNLLIFKKGDAFHKPRMEDFNIMEIWVRIFGLPDALKTTEMAHKIDENFGSLIWVDSRVDTRTKDFLRLCVGKDIRTPLRQKLKLKVQGEVMKYPVKYEILCSAFLVV</sequence>
<keyword evidence="3" id="KW-1185">Reference proteome</keyword>
<dbReference type="EMBL" id="OZ034816">
    <property type="protein sequence ID" value="CAL1377805.1"/>
    <property type="molecule type" value="Genomic_DNA"/>
</dbReference>
<evidence type="ECO:0000259" key="1">
    <source>
        <dbReference type="Pfam" id="PF14111"/>
    </source>
</evidence>
<feature type="domain" description="DUF4283" evidence="1">
    <location>
        <begin position="12"/>
        <end position="62"/>
    </location>
</feature>
<dbReference type="AlphaFoldDB" id="A0AAV2DW69"/>
<dbReference type="Proteomes" id="UP001497516">
    <property type="component" value="Chromosome 3"/>
</dbReference>
<dbReference type="PANTHER" id="PTHR31286">
    <property type="entry name" value="GLYCINE-RICH CELL WALL STRUCTURAL PROTEIN 1.8-LIKE"/>
    <property type="match status" value="1"/>
</dbReference>
<gene>
    <name evidence="2" type="ORF">LTRI10_LOCUS19429</name>
</gene>
<dbReference type="Pfam" id="PF14111">
    <property type="entry name" value="DUF4283"/>
    <property type="match status" value="1"/>
</dbReference>
<protein>
    <recommendedName>
        <fullName evidence="1">DUF4283 domain-containing protein</fullName>
    </recommendedName>
</protein>
<dbReference type="InterPro" id="IPR025558">
    <property type="entry name" value="DUF4283"/>
</dbReference>
<evidence type="ECO:0000313" key="2">
    <source>
        <dbReference type="EMBL" id="CAL1377805.1"/>
    </source>
</evidence>
<evidence type="ECO:0000313" key="3">
    <source>
        <dbReference type="Proteomes" id="UP001497516"/>
    </source>
</evidence>
<reference evidence="2 3" key="1">
    <citation type="submission" date="2024-04" db="EMBL/GenBank/DDBJ databases">
        <authorList>
            <person name="Fracassetti M."/>
        </authorList>
    </citation>
    <scope>NUCLEOTIDE SEQUENCE [LARGE SCALE GENOMIC DNA]</scope>
</reference>